<evidence type="ECO:0000256" key="2">
    <source>
        <dbReference type="ARBA" id="ARBA00004123"/>
    </source>
</evidence>
<dbReference type="Pfam" id="PF26138">
    <property type="entry name" value="DUF8040"/>
    <property type="match status" value="1"/>
</dbReference>
<comment type="cofactor">
    <cofactor evidence="1">
        <name>a divalent metal cation</name>
        <dbReference type="ChEBI" id="CHEBI:60240"/>
    </cofactor>
</comment>
<dbReference type="InterPro" id="IPR058353">
    <property type="entry name" value="DUF8040"/>
</dbReference>
<evidence type="ECO:0000313" key="10">
    <source>
        <dbReference type="EMBL" id="KAL0405287.1"/>
    </source>
</evidence>
<evidence type="ECO:0000256" key="5">
    <source>
        <dbReference type="ARBA" id="ARBA00022723"/>
    </source>
</evidence>
<feature type="domain" description="DUF8040" evidence="9">
    <location>
        <begin position="80"/>
        <end position="166"/>
    </location>
</feature>
<gene>
    <name evidence="10" type="ORF">Slati_3842600</name>
</gene>
<keyword evidence="7" id="KW-0539">Nucleus</keyword>
<proteinExistence type="inferred from homology"/>
<accession>A0AAW2TKJ6</accession>
<reference evidence="10" key="1">
    <citation type="submission" date="2020-06" db="EMBL/GenBank/DDBJ databases">
        <authorList>
            <person name="Li T."/>
            <person name="Hu X."/>
            <person name="Zhang T."/>
            <person name="Song X."/>
            <person name="Zhang H."/>
            <person name="Dai N."/>
            <person name="Sheng W."/>
            <person name="Hou X."/>
            <person name="Wei L."/>
        </authorList>
    </citation>
    <scope>NUCLEOTIDE SEQUENCE</scope>
    <source>
        <strain evidence="10">KEN1</strain>
        <tissue evidence="10">Leaf</tissue>
    </source>
</reference>
<dbReference type="GO" id="GO:0004518">
    <property type="term" value="F:nuclease activity"/>
    <property type="evidence" value="ECO:0007669"/>
    <property type="project" value="UniProtKB-KW"/>
</dbReference>
<evidence type="ECO:0000259" key="8">
    <source>
        <dbReference type="Pfam" id="PF13359"/>
    </source>
</evidence>
<keyword evidence="4" id="KW-0540">Nuclease</keyword>
<organism evidence="10">
    <name type="scientific">Sesamum latifolium</name>
    <dbReference type="NCBI Taxonomy" id="2727402"/>
    <lineage>
        <taxon>Eukaryota</taxon>
        <taxon>Viridiplantae</taxon>
        <taxon>Streptophyta</taxon>
        <taxon>Embryophyta</taxon>
        <taxon>Tracheophyta</taxon>
        <taxon>Spermatophyta</taxon>
        <taxon>Magnoliopsida</taxon>
        <taxon>eudicotyledons</taxon>
        <taxon>Gunneridae</taxon>
        <taxon>Pentapetalae</taxon>
        <taxon>asterids</taxon>
        <taxon>lamiids</taxon>
        <taxon>Lamiales</taxon>
        <taxon>Pedaliaceae</taxon>
        <taxon>Sesamum</taxon>
    </lineage>
</organism>
<dbReference type="InterPro" id="IPR027806">
    <property type="entry name" value="HARBI1_dom"/>
</dbReference>
<dbReference type="Pfam" id="PF13359">
    <property type="entry name" value="DDE_Tnp_4"/>
    <property type="match status" value="1"/>
</dbReference>
<evidence type="ECO:0000256" key="3">
    <source>
        <dbReference type="ARBA" id="ARBA00006958"/>
    </source>
</evidence>
<dbReference type="GO" id="GO:0046872">
    <property type="term" value="F:metal ion binding"/>
    <property type="evidence" value="ECO:0007669"/>
    <property type="project" value="UniProtKB-KW"/>
</dbReference>
<evidence type="ECO:0000256" key="1">
    <source>
        <dbReference type="ARBA" id="ARBA00001968"/>
    </source>
</evidence>
<dbReference type="PANTHER" id="PTHR22930">
    <property type="match status" value="1"/>
</dbReference>
<evidence type="ECO:0000259" key="9">
    <source>
        <dbReference type="Pfam" id="PF26138"/>
    </source>
</evidence>
<dbReference type="GO" id="GO:0016787">
    <property type="term" value="F:hydrolase activity"/>
    <property type="evidence" value="ECO:0007669"/>
    <property type="project" value="UniProtKB-KW"/>
</dbReference>
<dbReference type="GO" id="GO:0005634">
    <property type="term" value="C:nucleus"/>
    <property type="evidence" value="ECO:0007669"/>
    <property type="project" value="UniProtKB-SubCell"/>
</dbReference>
<evidence type="ECO:0008006" key="11">
    <source>
        <dbReference type="Google" id="ProtNLM"/>
    </source>
</evidence>
<name>A0AAW2TKJ6_9LAMI</name>
<dbReference type="EMBL" id="JACGWN010000014">
    <property type="protein sequence ID" value="KAL0405287.1"/>
    <property type="molecule type" value="Genomic_DNA"/>
</dbReference>
<keyword evidence="6" id="KW-0378">Hydrolase</keyword>
<dbReference type="InterPro" id="IPR045249">
    <property type="entry name" value="HARBI1-like"/>
</dbReference>
<evidence type="ECO:0000256" key="6">
    <source>
        <dbReference type="ARBA" id="ARBA00022801"/>
    </source>
</evidence>
<dbReference type="AlphaFoldDB" id="A0AAW2TKJ6"/>
<evidence type="ECO:0000256" key="4">
    <source>
        <dbReference type="ARBA" id="ARBA00022722"/>
    </source>
</evidence>
<protein>
    <recommendedName>
        <fullName evidence="11">DDE Tnp4 domain-containing protein</fullName>
    </recommendedName>
</protein>
<keyword evidence="5" id="KW-0479">Metal-binding</keyword>
<comment type="caution">
    <text evidence="10">The sequence shown here is derived from an EMBL/GenBank/DDBJ whole genome shotgun (WGS) entry which is preliminary data.</text>
</comment>
<reference evidence="10" key="2">
    <citation type="journal article" date="2024" name="Plant">
        <title>Genomic evolution and insights into agronomic trait innovations of Sesamum species.</title>
        <authorList>
            <person name="Miao H."/>
            <person name="Wang L."/>
            <person name="Qu L."/>
            <person name="Liu H."/>
            <person name="Sun Y."/>
            <person name="Le M."/>
            <person name="Wang Q."/>
            <person name="Wei S."/>
            <person name="Zheng Y."/>
            <person name="Lin W."/>
            <person name="Duan Y."/>
            <person name="Cao H."/>
            <person name="Xiong S."/>
            <person name="Wang X."/>
            <person name="Wei L."/>
            <person name="Li C."/>
            <person name="Ma Q."/>
            <person name="Ju M."/>
            <person name="Zhao R."/>
            <person name="Li G."/>
            <person name="Mu C."/>
            <person name="Tian Q."/>
            <person name="Mei H."/>
            <person name="Zhang T."/>
            <person name="Gao T."/>
            <person name="Zhang H."/>
        </authorList>
    </citation>
    <scope>NUCLEOTIDE SEQUENCE</scope>
    <source>
        <strain evidence="10">KEN1</strain>
    </source>
</reference>
<comment type="similarity">
    <text evidence="3">Belongs to the HARBI1 family.</text>
</comment>
<comment type="subcellular location">
    <subcellularLocation>
        <location evidence="2">Nucleus</location>
    </subcellularLocation>
</comment>
<evidence type="ECO:0000256" key="7">
    <source>
        <dbReference type="ARBA" id="ARBA00023242"/>
    </source>
</evidence>
<dbReference type="PANTHER" id="PTHR22930:SF293">
    <property type="entry name" value="PROTEIN ALP1-LIKE"/>
    <property type="match status" value="1"/>
</dbReference>
<sequence>MPLRSVVYLTCVLVEVKMRHHRQILALLSVQQVLVEITVALTIIVQVINYIKGRTLSERRVSRRRYHLNSRLPPQIRNLHRLVLGSDETCLRNLRMDRNAFGRLCCLLEQSGGIKATKNISVAEQVDMFLSIISHHKKNCVVKHDFIRSGRTVSKHFHSVLLAVCKLHTVLLAKPCPIIDECEDPRWEWFKGCLGALDGTFVEVRVPDHEKGRYRIRKGQVAVNVLGVCNYYLCDNGYANAEGFLTRYRGVHYHLREWDRGAGGPQNKEELFNLKHSSARNVIERTFGLLKVHWGILRSQSFYPIDVQSKIIIACYLLHNFIRNEMPDDPLELEIPDDNELGGDTDADYVDTIESNSASSAWRDALATSMYNDWLGRR</sequence>
<feature type="domain" description="DDE Tnp4" evidence="8">
    <location>
        <begin position="231"/>
        <end position="320"/>
    </location>
</feature>